<dbReference type="PANTHER" id="PTHR34220:SF7">
    <property type="entry name" value="SENSOR HISTIDINE KINASE YPDA"/>
    <property type="match status" value="1"/>
</dbReference>
<proteinExistence type="predicted"/>
<evidence type="ECO:0000313" key="2">
    <source>
        <dbReference type="Proteomes" id="UP000823603"/>
    </source>
</evidence>
<accession>A0A9D9IGT8</accession>
<name>A0A9D9IGT8_9BACT</name>
<dbReference type="Gene3D" id="3.30.565.10">
    <property type="entry name" value="Histidine kinase-like ATPase, C-terminal domain"/>
    <property type="match status" value="1"/>
</dbReference>
<dbReference type="InterPro" id="IPR050640">
    <property type="entry name" value="Bact_2-comp_sensor_kinase"/>
</dbReference>
<reference evidence="1" key="1">
    <citation type="submission" date="2020-10" db="EMBL/GenBank/DDBJ databases">
        <authorList>
            <person name="Gilroy R."/>
        </authorList>
    </citation>
    <scope>NUCLEOTIDE SEQUENCE</scope>
    <source>
        <strain evidence="1">B2-22910</strain>
    </source>
</reference>
<organism evidence="1 2">
    <name type="scientific">Candidatus Cryptobacteroides faecavium</name>
    <dbReference type="NCBI Taxonomy" id="2840762"/>
    <lineage>
        <taxon>Bacteria</taxon>
        <taxon>Pseudomonadati</taxon>
        <taxon>Bacteroidota</taxon>
        <taxon>Bacteroidia</taxon>
        <taxon>Bacteroidales</taxon>
        <taxon>Candidatus Cryptobacteroides</taxon>
    </lineage>
</organism>
<sequence length="114" mass="12674">MSWIKSGEYSFSDTLQVSVTDTSSGPVRHVIPTSIQMLVENALKHNINTGSSPLKIQIGISDEGVSVSNNIQLRSHVSRHGIGLRNLMQQYMLHGKEIRIIRTPDTFTVVLPYV</sequence>
<comment type="caution">
    <text evidence="1">The sequence shown here is derived from an EMBL/GenBank/DDBJ whole genome shotgun (WGS) entry which is preliminary data.</text>
</comment>
<dbReference type="AlphaFoldDB" id="A0A9D9IGT8"/>
<reference evidence="1" key="2">
    <citation type="journal article" date="2021" name="PeerJ">
        <title>Extensive microbial diversity within the chicken gut microbiome revealed by metagenomics and culture.</title>
        <authorList>
            <person name="Gilroy R."/>
            <person name="Ravi A."/>
            <person name="Getino M."/>
            <person name="Pursley I."/>
            <person name="Horton D.L."/>
            <person name="Alikhan N.F."/>
            <person name="Baker D."/>
            <person name="Gharbi K."/>
            <person name="Hall N."/>
            <person name="Watson M."/>
            <person name="Adriaenssens E.M."/>
            <person name="Foster-Nyarko E."/>
            <person name="Jarju S."/>
            <person name="Secka A."/>
            <person name="Antonio M."/>
            <person name="Oren A."/>
            <person name="Chaudhuri R.R."/>
            <person name="La Ragione R."/>
            <person name="Hildebrand F."/>
            <person name="Pallen M.J."/>
        </authorList>
    </citation>
    <scope>NUCLEOTIDE SEQUENCE</scope>
    <source>
        <strain evidence="1">B2-22910</strain>
    </source>
</reference>
<dbReference type="PANTHER" id="PTHR34220">
    <property type="entry name" value="SENSOR HISTIDINE KINASE YPDA"/>
    <property type="match status" value="1"/>
</dbReference>
<dbReference type="EMBL" id="JADIMB010000125">
    <property type="protein sequence ID" value="MBO8471816.1"/>
    <property type="molecule type" value="Genomic_DNA"/>
</dbReference>
<evidence type="ECO:0000313" key="1">
    <source>
        <dbReference type="EMBL" id="MBO8471816.1"/>
    </source>
</evidence>
<protein>
    <submittedName>
        <fullName evidence="1">Uncharacterized protein</fullName>
    </submittedName>
</protein>
<gene>
    <name evidence="1" type="ORF">IAB82_08495</name>
</gene>
<dbReference type="Proteomes" id="UP000823603">
    <property type="component" value="Unassembled WGS sequence"/>
</dbReference>
<dbReference type="SUPFAM" id="SSF55874">
    <property type="entry name" value="ATPase domain of HSP90 chaperone/DNA topoisomerase II/histidine kinase"/>
    <property type="match status" value="1"/>
</dbReference>
<dbReference type="InterPro" id="IPR036890">
    <property type="entry name" value="HATPase_C_sf"/>
</dbReference>